<evidence type="ECO:0000313" key="2">
    <source>
        <dbReference type="Proteomes" id="UP000265520"/>
    </source>
</evidence>
<dbReference type="Proteomes" id="UP000265520">
    <property type="component" value="Unassembled WGS sequence"/>
</dbReference>
<keyword evidence="2" id="KW-1185">Reference proteome</keyword>
<reference evidence="1 2" key="1">
    <citation type="journal article" date="2018" name="Front. Plant Sci.">
        <title>Red Clover (Trifolium pratense) and Zigzag Clover (T. medium) - A Picture of Genomic Similarities and Differences.</title>
        <authorList>
            <person name="Dluhosova J."/>
            <person name="Istvanek J."/>
            <person name="Nedelnik J."/>
            <person name="Repkova J."/>
        </authorList>
    </citation>
    <scope>NUCLEOTIDE SEQUENCE [LARGE SCALE GENOMIC DNA]</scope>
    <source>
        <strain evidence="2">cv. 10/8</strain>
        <tissue evidence="1">Leaf</tissue>
    </source>
</reference>
<name>A0A392R5R1_9FABA</name>
<dbReference type="AlphaFoldDB" id="A0A392R5R1"/>
<evidence type="ECO:0000313" key="1">
    <source>
        <dbReference type="EMBL" id="MCI31432.1"/>
    </source>
</evidence>
<organism evidence="1 2">
    <name type="scientific">Trifolium medium</name>
    <dbReference type="NCBI Taxonomy" id="97028"/>
    <lineage>
        <taxon>Eukaryota</taxon>
        <taxon>Viridiplantae</taxon>
        <taxon>Streptophyta</taxon>
        <taxon>Embryophyta</taxon>
        <taxon>Tracheophyta</taxon>
        <taxon>Spermatophyta</taxon>
        <taxon>Magnoliopsida</taxon>
        <taxon>eudicotyledons</taxon>
        <taxon>Gunneridae</taxon>
        <taxon>Pentapetalae</taxon>
        <taxon>rosids</taxon>
        <taxon>fabids</taxon>
        <taxon>Fabales</taxon>
        <taxon>Fabaceae</taxon>
        <taxon>Papilionoideae</taxon>
        <taxon>50 kb inversion clade</taxon>
        <taxon>NPAAA clade</taxon>
        <taxon>Hologalegina</taxon>
        <taxon>IRL clade</taxon>
        <taxon>Trifolieae</taxon>
        <taxon>Trifolium</taxon>
    </lineage>
</organism>
<accession>A0A392R5R1</accession>
<feature type="non-terminal residue" evidence="1">
    <location>
        <position position="1"/>
    </location>
</feature>
<protein>
    <submittedName>
        <fullName evidence="1">Uncharacterized protein</fullName>
    </submittedName>
</protein>
<comment type="caution">
    <text evidence="1">The sequence shown here is derived from an EMBL/GenBank/DDBJ whole genome shotgun (WGS) entry which is preliminary data.</text>
</comment>
<proteinExistence type="predicted"/>
<dbReference type="EMBL" id="LXQA010187070">
    <property type="protein sequence ID" value="MCI31432.1"/>
    <property type="molecule type" value="Genomic_DNA"/>
</dbReference>
<sequence length="81" mass="9100">EPSLSRCEARAYLKREFGVHVDDLKISRAMKRVRELVEASEDTSQSAPASQQFNHNKIYLQMLELAYASVSDNVAATPSDE</sequence>